<dbReference type="Proteomes" id="UP000638648">
    <property type="component" value="Unassembled WGS sequence"/>
</dbReference>
<evidence type="ECO:0000313" key="3">
    <source>
        <dbReference type="Proteomes" id="UP000638648"/>
    </source>
</evidence>
<name>A0A927N0P8_9ACTN</name>
<keyword evidence="3" id="KW-1185">Reference proteome</keyword>
<dbReference type="GO" id="GO:0008233">
    <property type="term" value="F:peptidase activity"/>
    <property type="evidence" value="ECO:0007669"/>
    <property type="project" value="UniProtKB-KW"/>
</dbReference>
<dbReference type="NCBIfam" id="NF047768">
    <property type="entry name" value="Clp_like_SDH"/>
    <property type="match status" value="1"/>
</dbReference>
<feature type="region of interest" description="Disordered" evidence="1">
    <location>
        <begin position="258"/>
        <end position="285"/>
    </location>
</feature>
<dbReference type="RefSeq" id="WP_192751996.1">
    <property type="nucleotide sequence ID" value="NZ_BAABJL010000192.1"/>
</dbReference>
<protein>
    <submittedName>
        <fullName evidence="2">ClpP class serine protease</fullName>
    </submittedName>
</protein>
<evidence type="ECO:0000256" key="1">
    <source>
        <dbReference type="SAM" id="MobiDB-lite"/>
    </source>
</evidence>
<dbReference type="PANTHER" id="PTHR35984:SF1">
    <property type="entry name" value="PERIPLASMIC SERINE PROTEASE"/>
    <property type="match status" value="1"/>
</dbReference>
<evidence type="ECO:0000313" key="2">
    <source>
        <dbReference type="EMBL" id="MBE1608173.1"/>
    </source>
</evidence>
<proteinExistence type="predicted"/>
<dbReference type="InterPro" id="IPR002825">
    <property type="entry name" value="Pept_S49_ser-pept_pro"/>
</dbReference>
<accession>A0A927N0P8</accession>
<dbReference type="PANTHER" id="PTHR35984">
    <property type="entry name" value="PERIPLASMIC SERINE PROTEASE"/>
    <property type="match status" value="1"/>
</dbReference>
<keyword evidence="2" id="KW-0378">Hydrolase</keyword>
<organism evidence="2 3">
    <name type="scientific">Actinopolymorpha pittospori</name>
    <dbReference type="NCBI Taxonomy" id="648752"/>
    <lineage>
        <taxon>Bacteria</taxon>
        <taxon>Bacillati</taxon>
        <taxon>Actinomycetota</taxon>
        <taxon>Actinomycetes</taxon>
        <taxon>Propionibacteriales</taxon>
        <taxon>Actinopolymorphaceae</taxon>
        <taxon>Actinopolymorpha</taxon>
    </lineage>
</organism>
<dbReference type="InterPro" id="IPR029045">
    <property type="entry name" value="ClpP/crotonase-like_dom_sf"/>
</dbReference>
<keyword evidence="2" id="KW-0645">Protease</keyword>
<dbReference type="EMBL" id="JADBEM010000001">
    <property type="protein sequence ID" value="MBE1608173.1"/>
    <property type="molecule type" value="Genomic_DNA"/>
</dbReference>
<dbReference type="GO" id="GO:0006508">
    <property type="term" value="P:proteolysis"/>
    <property type="evidence" value="ECO:0007669"/>
    <property type="project" value="UniProtKB-KW"/>
</dbReference>
<dbReference type="Gene3D" id="3.90.226.10">
    <property type="entry name" value="2-enoyl-CoA Hydratase, Chain A, domain 1"/>
    <property type="match status" value="1"/>
</dbReference>
<dbReference type="GO" id="GO:0016020">
    <property type="term" value="C:membrane"/>
    <property type="evidence" value="ECO:0007669"/>
    <property type="project" value="InterPro"/>
</dbReference>
<sequence length="285" mass="31316">MSPLDLLWLLLLLISLQPTIQQQILAGRRTHAIHAMERQRGSRTITLIHRRETFTFLGIPFGGFIDIDDSEAVLRAIELTGKQVPIDFVLHTPGGLVLAAEQIASALADHPAPVTVHVPHYALSGGTLIALAADQIVMSPSAVLGPLDPQLGEYPSASILSAVAQKDTNELDDKTLILADVSRKAQTQVREFVAELLRRQMPDAQAVELARTLTDGRWTHDYPIDVKHGQALGLKISTELPDPARVLMRLYPQPRGRRPSVEYIPVPYGAPPSPERRRHGPGRAR</sequence>
<dbReference type="SUPFAM" id="SSF52096">
    <property type="entry name" value="ClpP/crotonase"/>
    <property type="match status" value="1"/>
</dbReference>
<comment type="caution">
    <text evidence="2">The sequence shown here is derived from an EMBL/GenBank/DDBJ whole genome shotgun (WGS) entry which is preliminary data.</text>
</comment>
<feature type="compositionally biased region" description="Basic residues" evidence="1">
    <location>
        <begin position="276"/>
        <end position="285"/>
    </location>
</feature>
<gene>
    <name evidence="2" type="ORF">HEB94_005021</name>
</gene>
<dbReference type="Pfam" id="PF01972">
    <property type="entry name" value="SDH_protease"/>
    <property type="match status" value="1"/>
</dbReference>
<reference evidence="2" key="1">
    <citation type="submission" date="2020-10" db="EMBL/GenBank/DDBJ databases">
        <title>Sequencing the genomes of 1000 actinobacteria strains.</title>
        <authorList>
            <person name="Klenk H.-P."/>
        </authorList>
    </citation>
    <scope>NUCLEOTIDE SEQUENCE</scope>
    <source>
        <strain evidence="2">DSM 45354</strain>
    </source>
</reference>
<dbReference type="AlphaFoldDB" id="A0A927N0P8"/>